<gene>
    <name evidence="3" type="ORF">QRX50_37735</name>
</gene>
<dbReference type="InterPro" id="IPR051928">
    <property type="entry name" value="NorD/CobT"/>
</dbReference>
<dbReference type="PANTHER" id="PTHR41248">
    <property type="entry name" value="NORD PROTEIN"/>
    <property type="match status" value="1"/>
</dbReference>
<dbReference type="AlphaFoldDB" id="A0A9Y2IEL6"/>
<dbReference type="SMART" id="SM00327">
    <property type="entry name" value="VWA"/>
    <property type="match status" value="1"/>
</dbReference>
<dbReference type="EMBL" id="CP127294">
    <property type="protein sequence ID" value="WIX77103.1"/>
    <property type="molecule type" value="Genomic_DNA"/>
</dbReference>
<proteinExistence type="predicted"/>
<dbReference type="KEGG" id="acab:QRX50_37735"/>
<feature type="domain" description="VWFA" evidence="2">
    <location>
        <begin position="462"/>
        <end position="656"/>
    </location>
</feature>
<dbReference type="InterPro" id="IPR002035">
    <property type="entry name" value="VWF_A"/>
</dbReference>
<dbReference type="SUPFAM" id="SSF53300">
    <property type="entry name" value="vWA-like"/>
    <property type="match status" value="1"/>
</dbReference>
<protein>
    <recommendedName>
        <fullName evidence="2">VWFA domain-containing protein</fullName>
    </recommendedName>
</protein>
<dbReference type="Pfam" id="PF00092">
    <property type="entry name" value="VWA"/>
    <property type="match status" value="1"/>
</dbReference>
<accession>A0A9Y2IEL6</accession>
<evidence type="ECO:0000313" key="3">
    <source>
        <dbReference type="EMBL" id="WIX77103.1"/>
    </source>
</evidence>
<dbReference type="RefSeq" id="WP_285967845.1">
    <property type="nucleotide sequence ID" value="NZ_CP127294.1"/>
</dbReference>
<dbReference type="PANTHER" id="PTHR41248:SF1">
    <property type="entry name" value="NORD PROTEIN"/>
    <property type="match status" value="1"/>
</dbReference>
<evidence type="ECO:0000313" key="4">
    <source>
        <dbReference type="Proteomes" id="UP001236014"/>
    </source>
</evidence>
<evidence type="ECO:0000256" key="1">
    <source>
        <dbReference type="SAM" id="MobiDB-lite"/>
    </source>
</evidence>
<name>A0A9Y2IEL6_9PSEU</name>
<feature type="region of interest" description="Disordered" evidence="1">
    <location>
        <begin position="315"/>
        <end position="350"/>
    </location>
</feature>
<dbReference type="InterPro" id="IPR036465">
    <property type="entry name" value="vWFA_dom_sf"/>
</dbReference>
<dbReference type="Gene3D" id="3.40.50.410">
    <property type="entry name" value="von Willebrand factor, type A domain"/>
    <property type="match status" value="1"/>
</dbReference>
<keyword evidence="4" id="KW-1185">Reference proteome</keyword>
<sequence length="675" mass="74287">MTTPGPAHLDELTGSLSLYYRALCGRGCELVPYDDEAELRQRPDTATTVRLPPHVHAGPSWYQVALTHRALHHELGTFDLDLERPEPFFRRLRPAGLSGRLDRFAGLFGRTALAVEVFTVLEDLRVDTAALRLFPGLAPVYERVRADELATRPDLAELPARSAAAEALVRLSLGATSIRLPPALHPALARMAAVARVLTDRESTVESTAEATLRCYGILARLPNLAPAAGVGEEVAFTESEVDDGFTLPGSEFRLEGDEVFDVRFAPVRYRDVPGPRYLGLSASGMPLTEAILRMTGEEAQAADEFTERSLAAESGQVDVTTVERPPEPLPHDHGPDLENHHHGETGPVQANGRHEFAYPEWDHRAGRYLADWCLVREKRPRSGRSGRAHRDALGRNRALLPALTAQLERMAPLGRRRRTRLRHGDDLDLDACVEAMADLRTGRTPGEAVYSALEPVAREVAVAFALDLSSSTAERLPERDDGIRRILDLERESVALLLEAVERVGDSYGIYGFSGTGREDVVVSVVKSLDERRTPATLRRLDGLVPQHTTRMGPAIRHLTRRLATHGAPSKLLVLVSDGRPFDLDYGQQYGEDAVLDYALADTTRALAEARRAGVRPYLITVDPAGGDYLRTMCDPDTYHVIADPRDLPVALARLYVTARRAWPATQSPDSVRP</sequence>
<evidence type="ECO:0000259" key="2">
    <source>
        <dbReference type="PROSITE" id="PS50234"/>
    </source>
</evidence>
<reference evidence="3 4" key="1">
    <citation type="submission" date="2023-06" db="EMBL/GenBank/DDBJ databases">
        <authorList>
            <person name="Oyuntsetseg B."/>
            <person name="Kim S.B."/>
        </authorList>
    </citation>
    <scope>NUCLEOTIDE SEQUENCE [LARGE SCALE GENOMIC DNA]</scope>
    <source>
        <strain evidence="3 4">2-15</strain>
    </source>
</reference>
<dbReference type="Proteomes" id="UP001236014">
    <property type="component" value="Chromosome"/>
</dbReference>
<dbReference type="PROSITE" id="PS50234">
    <property type="entry name" value="VWFA"/>
    <property type="match status" value="1"/>
</dbReference>
<organism evidence="3 4">
    <name type="scientific">Amycolatopsis carbonis</name>
    <dbReference type="NCBI Taxonomy" id="715471"/>
    <lineage>
        <taxon>Bacteria</taxon>
        <taxon>Bacillati</taxon>
        <taxon>Actinomycetota</taxon>
        <taxon>Actinomycetes</taxon>
        <taxon>Pseudonocardiales</taxon>
        <taxon>Pseudonocardiaceae</taxon>
        <taxon>Amycolatopsis</taxon>
    </lineage>
</organism>
<feature type="compositionally biased region" description="Basic and acidic residues" evidence="1">
    <location>
        <begin position="325"/>
        <end position="345"/>
    </location>
</feature>